<dbReference type="RefSeq" id="WP_096484371.1">
    <property type="nucleotide sequence ID" value="NZ_AP014809.1"/>
</dbReference>
<dbReference type="OrthoDB" id="9775455at2"/>
<evidence type="ECO:0000313" key="4">
    <source>
        <dbReference type="Proteomes" id="UP000218288"/>
    </source>
</evidence>
<dbReference type="Proteomes" id="UP000218288">
    <property type="component" value="Chromosome"/>
</dbReference>
<feature type="region of interest" description="Disordered" evidence="1">
    <location>
        <begin position="224"/>
        <end position="272"/>
    </location>
</feature>
<dbReference type="InterPro" id="IPR005644">
    <property type="entry name" value="NolW-like"/>
</dbReference>
<dbReference type="AlphaFoldDB" id="A0A160PEC5"/>
<feature type="compositionally biased region" description="Pro residues" evidence="1">
    <location>
        <begin position="249"/>
        <end position="272"/>
    </location>
</feature>
<protein>
    <submittedName>
        <fullName evidence="3">RhcC1 protein</fullName>
    </submittedName>
</protein>
<accession>A0A160PEC5</accession>
<feature type="compositionally biased region" description="Low complexity" evidence="1">
    <location>
        <begin position="238"/>
        <end position="248"/>
    </location>
</feature>
<dbReference type="Gene3D" id="3.55.50.30">
    <property type="match status" value="1"/>
</dbReference>
<evidence type="ECO:0000313" key="3">
    <source>
        <dbReference type="EMBL" id="BAU89961.1"/>
    </source>
</evidence>
<reference evidence="3 4" key="1">
    <citation type="journal article" date="2016" name="Genome Announc.">
        <title>Complete Genome Sequence of Methylobacterium populi P-1M, Isolated from Pink-Pigmented Household Biofilm.</title>
        <authorList>
            <person name="Morohoshi T."/>
            <person name="Ikeda T."/>
        </authorList>
    </citation>
    <scope>NUCLEOTIDE SEQUENCE [LARGE SCALE GENOMIC DNA]</scope>
    <source>
        <strain evidence="3 4">P-1M</strain>
    </source>
</reference>
<dbReference type="InterPro" id="IPR038591">
    <property type="entry name" value="NolW-like_sf"/>
</dbReference>
<feature type="domain" description="NolW-like" evidence="2">
    <location>
        <begin position="126"/>
        <end position="186"/>
    </location>
</feature>
<dbReference type="Pfam" id="PF03958">
    <property type="entry name" value="Secretin_N"/>
    <property type="match status" value="1"/>
</dbReference>
<gene>
    <name evidence="3" type="primary">rhcC1</name>
    <name evidence="3" type="ORF">MPPM_1356</name>
</gene>
<evidence type="ECO:0000256" key="1">
    <source>
        <dbReference type="SAM" id="MobiDB-lite"/>
    </source>
</evidence>
<evidence type="ECO:0000259" key="2">
    <source>
        <dbReference type="Pfam" id="PF03958"/>
    </source>
</evidence>
<dbReference type="EMBL" id="AP014809">
    <property type="protein sequence ID" value="BAU89961.1"/>
    <property type="molecule type" value="Genomic_DNA"/>
</dbReference>
<proteinExistence type="predicted"/>
<organism evidence="3 4">
    <name type="scientific">Methylorubrum populi</name>
    <dbReference type="NCBI Taxonomy" id="223967"/>
    <lineage>
        <taxon>Bacteria</taxon>
        <taxon>Pseudomonadati</taxon>
        <taxon>Pseudomonadota</taxon>
        <taxon>Alphaproteobacteria</taxon>
        <taxon>Hyphomicrobiales</taxon>
        <taxon>Methylobacteriaceae</taxon>
        <taxon>Methylorubrum</taxon>
    </lineage>
</organism>
<feature type="compositionally biased region" description="Basic and acidic residues" evidence="1">
    <location>
        <begin position="224"/>
        <end position="234"/>
    </location>
</feature>
<dbReference type="Gene3D" id="3.30.1370.120">
    <property type="match status" value="1"/>
</dbReference>
<name>A0A160PEC5_9HYPH</name>
<sequence length="272" mass="28767">MRSRVRTGGRASRARLCASGALAVALAVLSGPLSPSRSEAATLEMPSTPYSYTVIDQDLGAALQEFGSNLKVKVNLSPEVKGRIQGRLPEGTAQDFLDRLAANYNLEWYYDGSVLYVTSARENRTQLLVLSPITYDRLKAALDALDIADSRFPIRPAPGKGVVMVSGPPRYVALVEQTLAGLVAEEQARPKTAAEAAKIQPPKVTTLTVFRGGQMTVFRDGRPERLIGPEEAPARQEPAGVAAAVPATNPAPSPAAPSLVAPPPGAVPLPRP</sequence>